<dbReference type="CDD" id="cd23134">
    <property type="entry name" value="RING-HC_ITT1-like"/>
    <property type="match status" value="1"/>
</dbReference>
<evidence type="ECO:0000259" key="15">
    <source>
        <dbReference type="PROSITE" id="PS51873"/>
    </source>
</evidence>
<dbReference type="SUPFAM" id="SSF57850">
    <property type="entry name" value="RING/U-box"/>
    <property type="match status" value="2"/>
</dbReference>
<dbReference type="InterPro" id="IPR031127">
    <property type="entry name" value="E3_UB_ligase_RBR"/>
</dbReference>
<evidence type="ECO:0000256" key="12">
    <source>
        <dbReference type="SAM" id="MobiDB-lite"/>
    </source>
</evidence>
<comment type="pathway">
    <text evidence="2">Protein modification; protein ubiquitination.</text>
</comment>
<dbReference type="InterPro" id="IPR006575">
    <property type="entry name" value="RWD_dom"/>
</dbReference>
<dbReference type="SMART" id="SM00647">
    <property type="entry name" value="IBR"/>
    <property type="match status" value="2"/>
</dbReference>
<feature type="compositionally biased region" description="Acidic residues" evidence="12">
    <location>
        <begin position="523"/>
        <end position="541"/>
    </location>
</feature>
<evidence type="ECO:0000256" key="2">
    <source>
        <dbReference type="ARBA" id="ARBA00004906"/>
    </source>
</evidence>
<evidence type="ECO:0000256" key="11">
    <source>
        <dbReference type="PROSITE-ProRule" id="PRU00175"/>
    </source>
</evidence>
<dbReference type="PROSITE" id="PS50908">
    <property type="entry name" value="RWD"/>
    <property type="match status" value="1"/>
</dbReference>
<dbReference type="Pfam" id="PF22605">
    <property type="entry name" value="IBR_2"/>
    <property type="match status" value="1"/>
</dbReference>
<organism evidence="16 17">
    <name type="scientific">Sporothrix eucalyptigena</name>
    <dbReference type="NCBI Taxonomy" id="1812306"/>
    <lineage>
        <taxon>Eukaryota</taxon>
        <taxon>Fungi</taxon>
        <taxon>Dikarya</taxon>
        <taxon>Ascomycota</taxon>
        <taxon>Pezizomycotina</taxon>
        <taxon>Sordariomycetes</taxon>
        <taxon>Sordariomycetidae</taxon>
        <taxon>Ophiostomatales</taxon>
        <taxon>Ophiostomataceae</taxon>
        <taxon>Sporothrix</taxon>
    </lineage>
</organism>
<evidence type="ECO:0000256" key="3">
    <source>
        <dbReference type="ARBA" id="ARBA00012251"/>
    </source>
</evidence>
<dbReference type="InterPro" id="IPR013083">
    <property type="entry name" value="Znf_RING/FYVE/PHD"/>
</dbReference>
<dbReference type="Gene3D" id="3.10.110.10">
    <property type="entry name" value="Ubiquitin Conjugating Enzyme"/>
    <property type="match status" value="1"/>
</dbReference>
<dbReference type="SMART" id="SM00591">
    <property type="entry name" value="RWD"/>
    <property type="match status" value="1"/>
</dbReference>
<evidence type="ECO:0000256" key="7">
    <source>
        <dbReference type="ARBA" id="ARBA00022771"/>
    </source>
</evidence>
<evidence type="ECO:0000256" key="8">
    <source>
        <dbReference type="ARBA" id="ARBA00022786"/>
    </source>
</evidence>
<dbReference type="InterPro" id="IPR054694">
    <property type="entry name" value="Parkin-like_IBR"/>
</dbReference>
<feature type="domain" description="RING-type" evidence="15">
    <location>
        <begin position="209"/>
        <end position="486"/>
    </location>
</feature>
<keyword evidence="8" id="KW-0833">Ubl conjugation pathway</keyword>
<gene>
    <name evidence="16" type="ORF">SEUCBS140593_005124</name>
</gene>
<evidence type="ECO:0000256" key="6">
    <source>
        <dbReference type="ARBA" id="ARBA00022737"/>
    </source>
</evidence>
<keyword evidence="6" id="KW-0677">Repeat</keyword>
<dbReference type="InterPro" id="IPR044066">
    <property type="entry name" value="TRIAD_supradom"/>
</dbReference>
<keyword evidence="7 11" id="KW-0863">Zinc-finger</keyword>
<keyword evidence="9" id="KW-0862">Zinc</keyword>
<dbReference type="InterPro" id="IPR047548">
    <property type="entry name" value="Rcat_RBR_RNF14"/>
</dbReference>
<dbReference type="Pfam" id="PF05773">
    <property type="entry name" value="RWD"/>
    <property type="match status" value="1"/>
</dbReference>
<feature type="compositionally biased region" description="Acidic residues" evidence="12">
    <location>
        <begin position="347"/>
        <end position="361"/>
    </location>
</feature>
<dbReference type="InterPro" id="IPR016135">
    <property type="entry name" value="UBQ-conjugating_enzyme/RWD"/>
</dbReference>
<reference evidence="16 17" key="1">
    <citation type="submission" date="2024-01" db="EMBL/GenBank/DDBJ databases">
        <authorList>
            <person name="Allen C."/>
            <person name="Tagirdzhanova G."/>
        </authorList>
    </citation>
    <scope>NUCLEOTIDE SEQUENCE [LARGE SCALE GENOMIC DNA]</scope>
</reference>
<dbReference type="Gene3D" id="3.30.40.10">
    <property type="entry name" value="Zinc/RING finger domain, C3HC4 (zinc finger)"/>
    <property type="match status" value="1"/>
</dbReference>
<evidence type="ECO:0000256" key="4">
    <source>
        <dbReference type="ARBA" id="ARBA00022679"/>
    </source>
</evidence>
<keyword evidence="4" id="KW-0808">Transferase</keyword>
<dbReference type="Pfam" id="PF01485">
    <property type="entry name" value="IBR"/>
    <property type="match status" value="1"/>
</dbReference>
<dbReference type="PROSITE" id="PS00518">
    <property type="entry name" value="ZF_RING_1"/>
    <property type="match status" value="1"/>
</dbReference>
<feature type="domain" description="RWD" evidence="14">
    <location>
        <begin position="16"/>
        <end position="173"/>
    </location>
</feature>
<keyword evidence="17" id="KW-1185">Reference proteome</keyword>
<dbReference type="Gene3D" id="1.20.120.1750">
    <property type="match status" value="1"/>
</dbReference>
<evidence type="ECO:0000256" key="1">
    <source>
        <dbReference type="ARBA" id="ARBA00001798"/>
    </source>
</evidence>
<dbReference type="EMBL" id="CAWUHD010000048">
    <property type="protein sequence ID" value="CAK7223100.1"/>
    <property type="molecule type" value="Genomic_DNA"/>
</dbReference>
<dbReference type="Proteomes" id="UP001642482">
    <property type="component" value="Unassembled WGS sequence"/>
</dbReference>
<dbReference type="CDD" id="cd23820">
    <property type="entry name" value="RWD_RNF14"/>
    <property type="match status" value="1"/>
</dbReference>
<dbReference type="EC" id="2.3.2.31" evidence="3"/>
<evidence type="ECO:0000256" key="10">
    <source>
        <dbReference type="ARBA" id="ARBA00044508"/>
    </source>
</evidence>
<evidence type="ECO:0000259" key="13">
    <source>
        <dbReference type="PROSITE" id="PS50089"/>
    </source>
</evidence>
<dbReference type="CDD" id="cd20354">
    <property type="entry name" value="Rcat_RBR_RNF14"/>
    <property type="match status" value="1"/>
</dbReference>
<feature type="region of interest" description="Disordered" evidence="12">
    <location>
        <begin position="521"/>
        <end position="597"/>
    </location>
</feature>
<dbReference type="PROSITE" id="PS50089">
    <property type="entry name" value="ZF_RING_2"/>
    <property type="match status" value="1"/>
</dbReference>
<evidence type="ECO:0000256" key="5">
    <source>
        <dbReference type="ARBA" id="ARBA00022723"/>
    </source>
</evidence>
<keyword evidence="5" id="KW-0479">Metal-binding</keyword>
<dbReference type="InterPro" id="IPR002867">
    <property type="entry name" value="IBR_dom"/>
</dbReference>
<comment type="catalytic activity">
    <reaction evidence="1">
        <text>[E2 ubiquitin-conjugating enzyme]-S-ubiquitinyl-L-cysteine + [acceptor protein]-L-lysine = [E2 ubiquitin-conjugating enzyme]-L-cysteine + [acceptor protein]-N(6)-ubiquitinyl-L-lysine.</text>
        <dbReference type="EC" id="2.3.2.31"/>
    </reaction>
</comment>
<dbReference type="PROSITE" id="PS51873">
    <property type="entry name" value="TRIAD"/>
    <property type="match status" value="1"/>
</dbReference>
<dbReference type="SUPFAM" id="SSF54495">
    <property type="entry name" value="UBC-like"/>
    <property type="match status" value="1"/>
</dbReference>
<evidence type="ECO:0000313" key="16">
    <source>
        <dbReference type="EMBL" id="CAK7223100.1"/>
    </source>
</evidence>
<dbReference type="InterPro" id="IPR001841">
    <property type="entry name" value="Znf_RING"/>
</dbReference>
<comment type="caution">
    <text evidence="16">The sequence shown here is derived from an EMBL/GenBank/DDBJ whole genome shotgun (WGS) entry which is preliminary data.</text>
</comment>
<protein>
    <recommendedName>
        <fullName evidence="3">RBR-type E3 ubiquitin transferase</fullName>
        <ecNumber evidence="3">2.3.2.31</ecNumber>
    </recommendedName>
</protein>
<feature type="compositionally biased region" description="Low complexity" evidence="12">
    <location>
        <begin position="562"/>
        <end position="579"/>
    </location>
</feature>
<sequence>MDPSEDDIDYSDLRAVEISTLRAIYPELVVGAEDKYTFTLEVPVNPANVVTVAFPATGIIEGAAPTPTSPNAGSYAAAAVAASEAGVSGTQENRAVDTHLLAYLPSLHLQVTLPESYPEEKPPHVAVTAVPPWLPSTVAELLENDCTRLWEEMGHDQVVFSYVDHIQQAADDRVFGLVNKNGYLAVDMEHKVAILNYDVAAKQAAFDKETFGCGICLDPKKGAACHRMQECGHVFCRQCLQDFYCSAITEGDLASIRCLEPNCFKERNAVAQQASKKSGKPKMVSISPGELLQIPITEDLVKRYIDLKYKTALESDKNTVYCPRAWCNGAARSKKHKKPQGLALHESDDEDDDAAEGGADGDDGKGKKKDAYVDDRLSICEDCRFAFCSRCLLSWHGEFVYCSPPRNTGELADEDKASLEYLAHHTTPCPTCAAPAQKTMGCNHMICFRCNTHFCYLCSSWLDSNNPYRHFGEGPDGRRTGCFNRLWELEQGDEGGGDGQIFAFHGGAAVDINEVEIINSDESGSDWDSDEGDWSSDEEEGQEGRMANPFFQPAAPRRRGRGVPAHLRALQRGQQQQPAAGGGGGGGQQPAAALAPEQQVDVAREGPLVLRIAMDSLTQHREEEQLEAVVGSKRLVEAEQVMVVDGEEEVEEFGVVVEVGPVPDAANKAAVVPAEQSTTTCWLQRWLLGSATLSN</sequence>
<evidence type="ECO:0000259" key="14">
    <source>
        <dbReference type="PROSITE" id="PS50908"/>
    </source>
</evidence>
<dbReference type="PANTHER" id="PTHR11685">
    <property type="entry name" value="RBR FAMILY RING FINGER AND IBR DOMAIN-CONTAINING"/>
    <property type="match status" value="1"/>
</dbReference>
<proteinExistence type="inferred from homology"/>
<evidence type="ECO:0000313" key="17">
    <source>
        <dbReference type="Proteomes" id="UP001642482"/>
    </source>
</evidence>
<accession>A0ABP0BVS7</accession>
<comment type="similarity">
    <text evidence="10">Belongs to the RBR family. RNF14 subfamily.</text>
</comment>
<feature type="region of interest" description="Disordered" evidence="12">
    <location>
        <begin position="337"/>
        <end position="368"/>
    </location>
</feature>
<feature type="domain" description="RING-type" evidence="13">
    <location>
        <begin position="213"/>
        <end position="258"/>
    </location>
</feature>
<dbReference type="InterPro" id="IPR017907">
    <property type="entry name" value="Znf_RING_CS"/>
</dbReference>
<evidence type="ECO:0000256" key="9">
    <source>
        <dbReference type="ARBA" id="ARBA00022833"/>
    </source>
</evidence>
<name>A0ABP0BVS7_9PEZI</name>